<sequence length="118" mass="13402">MTFPHISKTFVSGGTIHPERGMPRKETAEEMLGNLNINSISKEKIWGENLSDICPYVPGSFLNNWIAEKILVVFRANTESCSKHDCYSKPRNSFVLWIFLRSYNRSADINDMSDAATN</sequence>
<keyword evidence="2" id="KW-1185">Reference proteome</keyword>
<evidence type="ECO:0000313" key="2">
    <source>
        <dbReference type="Proteomes" id="UP000325315"/>
    </source>
</evidence>
<comment type="caution">
    <text evidence="1">The sequence shown here is derived from an EMBL/GenBank/DDBJ whole genome shotgun (WGS) entry which is preliminary data.</text>
</comment>
<dbReference type="OrthoDB" id="10459809at2759"/>
<protein>
    <submittedName>
        <fullName evidence="1">Trans-resveratrol di-O-methyltransferase-like</fullName>
    </submittedName>
</protein>
<organism evidence="1 2">
    <name type="scientific">Gossypium australe</name>
    <dbReference type="NCBI Taxonomy" id="47621"/>
    <lineage>
        <taxon>Eukaryota</taxon>
        <taxon>Viridiplantae</taxon>
        <taxon>Streptophyta</taxon>
        <taxon>Embryophyta</taxon>
        <taxon>Tracheophyta</taxon>
        <taxon>Spermatophyta</taxon>
        <taxon>Magnoliopsida</taxon>
        <taxon>eudicotyledons</taxon>
        <taxon>Gunneridae</taxon>
        <taxon>Pentapetalae</taxon>
        <taxon>rosids</taxon>
        <taxon>malvids</taxon>
        <taxon>Malvales</taxon>
        <taxon>Malvaceae</taxon>
        <taxon>Malvoideae</taxon>
        <taxon>Gossypium</taxon>
    </lineage>
</organism>
<name>A0A5B6X1U5_9ROSI</name>
<dbReference type="GO" id="GO:0008168">
    <property type="term" value="F:methyltransferase activity"/>
    <property type="evidence" value="ECO:0007669"/>
    <property type="project" value="UniProtKB-KW"/>
</dbReference>
<dbReference type="GO" id="GO:0032259">
    <property type="term" value="P:methylation"/>
    <property type="evidence" value="ECO:0007669"/>
    <property type="project" value="UniProtKB-KW"/>
</dbReference>
<dbReference type="Proteomes" id="UP000325315">
    <property type="component" value="Unassembled WGS sequence"/>
</dbReference>
<dbReference type="AlphaFoldDB" id="A0A5B6X1U5"/>
<gene>
    <name evidence="1" type="ORF">EPI10_031925</name>
</gene>
<reference evidence="2" key="1">
    <citation type="journal article" date="2019" name="Plant Biotechnol. J.">
        <title>Genome sequencing of the Australian wild diploid species Gossypium australe highlights disease resistance and delayed gland morphogenesis.</title>
        <authorList>
            <person name="Cai Y."/>
            <person name="Cai X."/>
            <person name="Wang Q."/>
            <person name="Wang P."/>
            <person name="Zhang Y."/>
            <person name="Cai C."/>
            <person name="Xu Y."/>
            <person name="Wang K."/>
            <person name="Zhou Z."/>
            <person name="Wang C."/>
            <person name="Geng S."/>
            <person name="Li B."/>
            <person name="Dong Q."/>
            <person name="Hou Y."/>
            <person name="Wang H."/>
            <person name="Ai P."/>
            <person name="Liu Z."/>
            <person name="Yi F."/>
            <person name="Sun M."/>
            <person name="An G."/>
            <person name="Cheng J."/>
            <person name="Zhang Y."/>
            <person name="Shi Q."/>
            <person name="Xie Y."/>
            <person name="Shi X."/>
            <person name="Chang Y."/>
            <person name="Huang F."/>
            <person name="Chen Y."/>
            <person name="Hong S."/>
            <person name="Mi L."/>
            <person name="Sun Q."/>
            <person name="Zhang L."/>
            <person name="Zhou B."/>
            <person name="Peng R."/>
            <person name="Zhang X."/>
            <person name="Liu F."/>
        </authorList>
    </citation>
    <scope>NUCLEOTIDE SEQUENCE [LARGE SCALE GENOMIC DNA]</scope>
    <source>
        <strain evidence="2">cv. PA1801</strain>
    </source>
</reference>
<evidence type="ECO:0000313" key="1">
    <source>
        <dbReference type="EMBL" id="KAA3488150.1"/>
    </source>
</evidence>
<accession>A0A5B6X1U5</accession>
<dbReference type="EMBL" id="SMMG02000001">
    <property type="protein sequence ID" value="KAA3488150.1"/>
    <property type="molecule type" value="Genomic_DNA"/>
</dbReference>
<keyword evidence="1" id="KW-0808">Transferase</keyword>
<proteinExistence type="predicted"/>
<keyword evidence="1" id="KW-0489">Methyltransferase</keyword>